<keyword evidence="11" id="KW-1185">Reference proteome</keyword>
<evidence type="ECO:0000256" key="3">
    <source>
        <dbReference type="ARBA" id="ARBA00022523"/>
    </source>
</evidence>
<dbReference type="GO" id="GO:0048046">
    <property type="term" value="C:apoplast"/>
    <property type="evidence" value="ECO:0007669"/>
    <property type="project" value="UniProtKB-SubCell"/>
</dbReference>
<evidence type="ECO:0000256" key="2">
    <source>
        <dbReference type="ARBA" id="ARBA00008963"/>
    </source>
</evidence>
<keyword evidence="9" id="KW-1133">Transmembrane helix</keyword>
<dbReference type="AlphaFoldDB" id="A0A834SU71"/>
<dbReference type="GO" id="GO:0006995">
    <property type="term" value="P:cellular response to nitrogen starvation"/>
    <property type="evidence" value="ECO:0007669"/>
    <property type="project" value="UniProtKB-ARBA"/>
</dbReference>
<gene>
    <name evidence="10" type="ORF">G2W53_036559</name>
</gene>
<feature type="transmembrane region" description="Helical" evidence="9">
    <location>
        <begin position="6"/>
        <end position="27"/>
    </location>
</feature>
<evidence type="ECO:0000313" key="11">
    <source>
        <dbReference type="Proteomes" id="UP000634136"/>
    </source>
</evidence>
<keyword evidence="6" id="KW-0732">Signal</keyword>
<evidence type="ECO:0000313" key="10">
    <source>
        <dbReference type="EMBL" id="KAF7809816.1"/>
    </source>
</evidence>
<dbReference type="GO" id="GO:1902025">
    <property type="term" value="P:nitrate import"/>
    <property type="evidence" value="ECO:0007669"/>
    <property type="project" value="TreeGrafter"/>
</dbReference>
<keyword evidence="9" id="KW-0812">Transmembrane</keyword>
<dbReference type="PANTHER" id="PTHR33348">
    <property type="entry name" value="PRECURSOR OF CEP5"/>
    <property type="match status" value="1"/>
</dbReference>
<evidence type="ECO:0000256" key="8">
    <source>
        <dbReference type="SAM" id="MobiDB-lite"/>
    </source>
</evidence>
<keyword evidence="5" id="KW-0372">Hormone</keyword>
<name>A0A834SU71_9FABA</name>
<evidence type="ECO:0000256" key="1">
    <source>
        <dbReference type="ARBA" id="ARBA00004271"/>
    </source>
</evidence>
<keyword evidence="4" id="KW-0964">Secreted</keyword>
<dbReference type="GO" id="GO:0048364">
    <property type="term" value="P:root development"/>
    <property type="evidence" value="ECO:0007669"/>
    <property type="project" value="InterPro"/>
</dbReference>
<comment type="similarity">
    <text evidence="2">Belongs to the C-terminally encoded plant signaling peptide (CEP) family.</text>
</comment>
<feature type="region of interest" description="Disordered" evidence="8">
    <location>
        <begin position="183"/>
        <end position="218"/>
    </location>
</feature>
<dbReference type="OrthoDB" id="1675975at2759"/>
<protein>
    <submittedName>
        <fullName evidence="10">Precursor of CEP9</fullName>
    </submittedName>
</protein>
<reference evidence="10" key="1">
    <citation type="submission" date="2020-09" db="EMBL/GenBank/DDBJ databases">
        <title>Genome-Enabled Discovery of Anthraquinone Biosynthesis in Senna tora.</title>
        <authorList>
            <person name="Kang S.-H."/>
            <person name="Pandey R.P."/>
            <person name="Lee C.-M."/>
            <person name="Sim J.-S."/>
            <person name="Jeong J.-T."/>
            <person name="Choi B.-S."/>
            <person name="Jung M."/>
            <person name="Ginzburg D."/>
            <person name="Zhao K."/>
            <person name="Won S.Y."/>
            <person name="Oh T.-J."/>
            <person name="Yu Y."/>
            <person name="Kim N.-H."/>
            <person name="Lee O.R."/>
            <person name="Lee T.-H."/>
            <person name="Bashyal P."/>
            <person name="Kim T.-S."/>
            <person name="Lee W.-H."/>
            <person name="Kawkins C."/>
            <person name="Kim C.-K."/>
            <person name="Kim J.S."/>
            <person name="Ahn B.O."/>
            <person name="Rhee S.Y."/>
            <person name="Sohng J.K."/>
        </authorList>
    </citation>
    <scope>NUCLEOTIDE SEQUENCE</scope>
    <source>
        <tissue evidence="10">Leaf</tissue>
    </source>
</reference>
<sequence length="218" mass="23551">MALLQKYLAVIAVVLFVIIFACHEVVLTHGKQIKAMKKNKESIIIINDNVVNVPAASAHKKIIEDARSTKPGHSPGVGHKKFGEVDDEDTKAEVVNKIVKHHYSMTFEASKAGPTRPVVLSHARQIKVESIAINGKVATSDQKKIVHSSTITTPNRHLTVSLGFGGEDNYEAIKAKVESPNVKHYNSLSGGSQTDDFKPTKPGHSPGVGHAASQNNQN</sequence>
<keyword evidence="3" id="KW-0052">Apoplast</keyword>
<dbReference type="Proteomes" id="UP000634136">
    <property type="component" value="Unassembled WGS sequence"/>
</dbReference>
<evidence type="ECO:0000256" key="4">
    <source>
        <dbReference type="ARBA" id="ARBA00022525"/>
    </source>
</evidence>
<keyword evidence="9" id="KW-0472">Membrane</keyword>
<dbReference type="GO" id="GO:0005179">
    <property type="term" value="F:hormone activity"/>
    <property type="evidence" value="ECO:0007669"/>
    <property type="project" value="UniProtKB-KW"/>
</dbReference>
<evidence type="ECO:0000256" key="7">
    <source>
        <dbReference type="ARBA" id="ARBA00023278"/>
    </source>
</evidence>
<organism evidence="10 11">
    <name type="scientific">Senna tora</name>
    <dbReference type="NCBI Taxonomy" id="362788"/>
    <lineage>
        <taxon>Eukaryota</taxon>
        <taxon>Viridiplantae</taxon>
        <taxon>Streptophyta</taxon>
        <taxon>Embryophyta</taxon>
        <taxon>Tracheophyta</taxon>
        <taxon>Spermatophyta</taxon>
        <taxon>Magnoliopsida</taxon>
        <taxon>eudicotyledons</taxon>
        <taxon>Gunneridae</taxon>
        <taxon>Pentapetalae</taxon>
        <taxon>rosids</taxon>
        <taxon>fabids</taxon>
        <taxon>Fabales</taxon>
        <taxon>Fabaceae</taxon>
        <taxon>Caesalpinioideae</taxon>
        <taxon>Cassia clade</taxon>
        <taxon>Senna</taxon>
    </lineage>
</organism>
<accession>A0A834SU71</accession>
<dbReference type="EMBL" id="JAAIUW010000011">
    <property type="protein sequence ID" value="KAF7809816.1"/>
    <property type="molecule type" value="Genomic_DNA"/>
</dbReference>
<evidence type="ECO:0000256" key="6">
    <source>
        <dbReference type="ARBA" id="ARBA00022729"/>
    </source>
</evidence>
<dbReference type="PROSITE" id="PS51257">
    <property type="entry name" value="PROKAR_LIPOPROTEIN"/>
    <property type="match status" value="1"/>
</dbReference>
<evidence type="ECO:0000256" key="5">
    <source>
        <dbReference type="ARBA" id="ARBA00022702"/>
    </source>
</evidence>
<dbReference type="GO" id="GO:2000280">
    <property type="term" value="P:regulation of root development"/>
    <property type="evidence" value="ECO:0007669"/>
    <property type="project" value="TreeGrafter"/>
</dbReference>
<keyword evidence="7" id="KW-0379">Hydroxylation</keyword>
<dbReference type="InterPro" id="IPR033250">
    <property type="entry name" value="CEP"/>
</dbReference>
<dbReference type="PANTHER" id="PTHR33348:SF3">
    <property type="entry name" value="PRECURSOR OF CEP1"/>
    <property type="match status" value="1"/>
</dbReference>
<dbReference type="GO" id="GO:1901371">
    <property type="term" value="P:regulation of leaf morphogenesis"/>
    <property type="evidence" value="ECO:0007669"/>
    <property type="project" value="TreeGrafter"/>
</dbReference>
<feature type="compositionally biased region" description="Polar residues" evidence="8">
    <location>
        <begin position="184"/>
        <end position="194"/>
    </location>
</feature>
<evidence type="ECO:0000256" key="9">
    <source>
        <dbReference type="SAM" id="Phobius"/>
    </source>
</evidence>
<proteinExistence type="inferred from homology"/>
<comment type="subcellular location">
    <subcellularLocation>
        <location evidence="1">Secreted</location>
        <location evidence="1">Extracellular space</location>
        <location evidence="1">Apoplast</location>
    </subcellularLocation>
</comment>
<comment type="caution">
    <text evidence="10">The sequence shown here is derived from an EMBL/GenBank/DDBJ whole genome shotgun (WGS) entry which is preliminary data.</text>
</comment>